<keyword evidence="2" id="KW-1185">Reference proteome</keyword>
<reference evidence="1 2" key="1">
    <citation type="journal article" date="2012" name="Int. J. Syst. Evol. Microbiol.">
        <title>Vibrio caribbeanicus sp. nov., isolated from the marine sponge Scleritoderma cyanea.</title>
        <authorList>
            <person name="Hoffmann M."/>
            <person name="Monday S.R."/>
            <person name="Allard M.W."/>
            <person name="Strain E.A."/>
            <person name="Whittaker P."/>
            <person name="Naum M."/>
            <person name="McCarthy P.J."/>
            <person name="Lopez J.V."/>
            <person name="Fischer M."/>
            <person name="Brown E.W."/>
        </authorList>
    </citation>
    <scope>NUCLEOTIDE SEQUENCE [LARGE SCALE GENOMIC DNA]</scope>
    <source>
        <strain evidence="1 2">ATCC BAA-2122</strain>
    </source>
</reference>
<protein>
    <submittedName>
        <fullName evidence="1">Uncharacterized protein</fullName>
    </submittedName>
</protein>
<dbReference type="RefSeq" id="WP_009601543.1">
    <property type="nucleotide sequence ID" value="NZ_AEIU01000074.1"/>
</dbReference>
<accession>E3BKH7</accession>
<dbReference type="EMBL" id="AEIU01000074">
    <property type="protein sequence ID" value="EFP96562.1"/>
    <property type="molecule type" value="Genomic_DNA"/>
</dbReference>
<proteinExistence type="predicted"/>
<dbReference type="Proteomes" id="UP000002943">
    <property type="component" value="Unassembled WGS sequence"/>
</dbReference>
<dbReference type="AlphaFoldDB" id="E3BKH7"/>
<comment type="caution">
    <text evidence="1">The sequence shown here is derived from an EMBL/GenBank/DDBJ whole genome shotgun (WGS) entry which is preliminary data.</text>
</comment>
<gene>
    <name evidence="1" type="ORF">VIBC2010_05289</name>
</gene>
<evidence type="ECO:0000313" key="2">
    <source>
        <dbReference type="Proteomes" id="UP000002943"/>
    </source>
</evidence>
<sequence length="47" mass="5253">MKKIILIAAAALIIIPSLILMNMDHYNTDISNNIEHFEVINPTSSTK</sequence>
<evidence type="ECO:0000313" key="1">
    <source>
        <dbReference type="EMBL" id="EFP96562.1"/>
    </source>
</evidence>
<name>E3BKH7_9VIBR</name>
<organism evidence="1 2">
    <name type="scientific">Vibrio caribbeanicus ATCC BAA-2122</name>
    <dbReference type="NCBI Taxonomy" id="796620"/>
    <lineage>
        <taxon>Bacteria</taxon>
        <taxon>Pseudomonadati</taxon>
        <taxon>Pseudomonadota</taxon>
        <taxon>Gammaproteobacteria</taxon>
        <taxon>Vibrionales</taxon>
        <taxon>Vibrionaceae</taxon>
        <taxon>Vibrio</taxon>
    </lineage>
</organism>